<proteinExistence type="inferred from homology"/>
<comment type="similarity">
    <text evidence="2">Belongs to the ETF beta-subunit/FixA family.</text>
</comment>
<dbReference type="InterPro" id="IPR014730">
    <property type="entry name" value="ETF_a/b_N"/>
</dbReference>
<keyword evidence="6" id="KW-0249">Electron transport</keyword>
<keyword evidence="5" id="KW-0813">Transport</keyword>
<name>A0ABP8JYP0_9MICO</name>
<dbReference type="InterPro" id="IPR012255">
    <property type="entry name" value="ETF_b"/>
</dbReference>
<comment type="subunit">
    <text evidence="3">Heterodimer of an alpha and a beta subunit.</text>
</comment>
<evidence type="ECO:0000256" key="3">
    <source>
        <dbReference type="ARBA" id="ARBA00011355"/>
    </source>
</evidence>
<dbReference type="Pfam" id="PF01012">
    <property type="entry name" value="ETF"/>
    <property type="match status" value="1"/>
</dbReference>
<keyword evidence="10" id="KW-1185">Reference proteome</keyword>
<evidence type="ECO:0000313" key="9">
    <source>
        <dbReference type="EMBL" id="GAA4397734.1"/>
    </source>
</evidence>
<gene>
    <name evidence="9" type="ORF">GCM10023168_02990</name>
</gene>
<dbReference type="EMBL" id="BAABGM010000001">
    <property type="protein sequence ID" value="GAA4397734.1"/>
    <property type="molecule type" value="Genomic_DNA"/>
</dbReference>
<evidence type="ECO:0000256" key="4">
    <source>
        <dbReference type="ARBA" id="ARBA00016797"/>
    </source>
</evidence>
<dbReference type="Gene3D" id="3.40.50.620">
    <property type="entry name" value="HUPs"/>
    <property type="match status" value="1"/>
</dbReference>
<evidence type="ECO:0000256" key="1">
    <source>
        <dbReference type="ARBA" id="ARBA00001974"/>
    </source>
</evidence>
<protein>
    <recommendedName>
        <fullName evidence="4">Electron transfer flavoprotein subunit beta</fullName>
    </recommendedName>
</protein>
<dbReference type="PANTHER" id="PTHR21294:SF8">
    <property type="entry name" value="ELECTRON TRANSFER FLAVOPROTEIN SUBUNIT BETA"/>
    <property type="match status" value="1"/>
</dbReference>
<dbReference type="InterPro" id="IPR033948">
    <property type="entry name" value="ETF_beta_N"/>
</dbReference>
<evidence type="ECO:0000259" key="8">
    <source>
        <dbReference type="SMART" id="SM00893"/>
    </source>
</evidence>
<dbReference type="RefSeq" id="WP_345201501.1">
    <property type="nucleotide sequence ID" value="NZ_BAABGM010000001.1"/>
</dbReference>
<evidence type="ECO:0000256" key="2">
    <source>
        <dbReference type="ARBA" id="ARBA00007557"/>
    </source>
</evidence>
<organism evidence="9 10">
    <name type="scientific">Fodinibacter luteus</name>
    <dbReference type="NCBI Taxonomy" id="552064"/>
    <lineage>
        <taxon>Bacteria</taxon>
        <taxon>Bacillati</taxon>
        <taxon>Actinomycetota</taxon>
        <taxon>Actinomycetes</taxon>
        <taxon>Micrococcales</taxon>
        <taxon>Intrasporangiaceae</taxon>
        <taxon>Fodinibacter (ex Wang et al. 2009)</taxon>
    </lineage>
</organism>
<feature type="domain" description="Electron transfer flavoprotein alpha/beta-subunit N-terminal" evidence="8">
    <location>
        <begin position="22"/>
        <end position="212"/>
    </location>
</feature>
<comment type="function">
    <text evidence="7">The electron transfer flavoprotein serves as a specific electron acceptor for other dehydrogenases. It transfers the electrons to the main respiratory chain via ETF-ubiquinone oxidoreductase (ETF dehydrogenase).</text>
</comment>
<comment type="cofactor">
    <cofactor evidence="1">
        <name>FAD</name>
        <dbReference type="ChEBI" id="CHEBI:57692"/>
    </cofactor>
</comment>
<dbReference type="SUPFAM" id="SSF52402">
    <property type="entry name" value="Adenine nucleotide alpha hydrolases-like"/>
    <property type="match status" value="1"/>
</dbReference>
<dbReference type="PANTHER" id="PTHR21294">
    <property type="entry name" value="ELECTRON TRANSFER FLAVOPROTEIN BETA-SUBUNIT"/>
    <property type="match status" value="1"/>
</dbReference>
<evidence type="ECO:0000256" key="5">
    <source>
        <dbReference type="ARBA" id="ARBA00022448"/>
    </source>
</evidence>
<sequence>MKIVVLVKHVPEPSAVWAFAADHTLDRSGVPGRLSELDEYAVEQAVRLVEGGLDAEITYLTVGPEPARDGLLKALAIGGDRGVHVLDPAIHGSDALATSLVLAKALEHLGFDLVLAGMASTDAEMSVVPSMVAARLDVNQATFAGALSVEGGTVTITREGDTATEQVSTDLPAVVSITDQTDEARYPAFRAIMMAKKKPVETLTLADLGVDAASVGLAAAATRVVDVAPAPPRAAGSVVVDDGTGAAQLADFLVSRGAL</sequence>
<evidence type="ECO:0000256" key="6">
    <source>
        <dbReference type="ARBA" id="ARBA00022982"/>
    </source>
</evidence>
<dbReference type="InterPro" id="IPR014729">
    <property type="entry name" value="Rossmann-like_a/b/a_fold"/>
</dbReference>
<dbReference type="CDD" id="cd01714">
    <property type="entry name" value="ETF_beta"/>
    <property type="match status" value="1"/>
</dbReference>
<dbReference type="Proteomes" id="UP001500945">
    <property type="component" value="Unassembled WGS sequence"/>
</dbReference>
<dbReference type="PIRSF" id="PIRSF000090">
    <property type="entry name" value="Beta-ETF"/>
    <property type="match status" value="1"/>
</dbReference>
<evidence type="ECO:0000256" key="7">
    <source>
        <dbReference type="ARBA" id="ARBA00025649"/>
    </source>
</evidence>
<reference evidence="10" key="1">
    <citation type="journal article" date="2019" name="Int. J. Syst. Evol. Microbiol.">
        <title>The Global Catalogue of Microorganisms (GCM) 10K type strain sequencing project: providing services to taxonomists for standard genome sequencing and annotation.</title>
        <authorList>
            <consortium name="The Broad Institute Genomics Platform"/>
            <consortium name="The Broad Institute Genome Sequencing Center for Infectious Disease"/>
            <person name="Wu L."/>
            <person name="Ma J."/>
        </authorList>
    </citation>
    <scope>NUCLEOTIDE SEQUENCE [LARGE SCALE GENOMIC DNA]</scope>
    <source>
        <strain evidence="10">JCM 17809</strain>
    </source>
</reference>
<accession>A0ABP8JYP0</accession>
<evidence type="ECO:0000313" key="10">
    <source>
        <dbReference type="Proteomes" id="UP001500945"/>
    </source>
</evidence>
<dbReference type="SMART" id="SM00893">
    <property type="entry name" value="ETF"/>
    <property type="match status" value="1"/>
</dbReference>
<comment type="caution">
    <text evidence="9">The sequence shown here is derived from an EMBL/GenBank/DDBJ whole genome shotgun (WGS) entry which is preliminary data.</text>
</comment>